<dbReference type="AlphaFoldDB" id="A0A9W9V289"/>
<accession>A0A9W9V289</accession>
<sequence length="124" mass="13545">MANPLPRGDRSMEPGSASNPILLDITDISCRKNTLEQDDSDGETVRLSTPEFYENLSDGGPPAPLKGPALTDSPTPVVKPSRVLNGRAFGFTHSSELRSRDCSHLERKKAELVETSKGKKILWI</sequence>
<dbReference type="Proteomes" id="UP001148299">
    <property type="component" value="Unassembled WGS sequence"/>
</dbReference>
<evidence type="ECO:0000313" key="2">
    <source>
        <dbReference type="EMBL" id="KAJ5366173.1"/>
    </source>
</evidence>
<name>A0A9W9V289_PENBR</name>
<protein>
    <submittedName>
        <fullName evidence="2">Uncharacterized protein</fullName>
    </submittedName>
</protein>
<keyword evidence="3" id="KW-1185">Reference proteome</keyword>
<evidence type="ECO:0000313" key="3">
    <source>
        <dbReference type="Proteomes" id="UP001148299"/>
    </source>
</evidence>
<feature type="region of interest" description="Disordered" evidence="1">
    <location>
        <begin position="1"/>
        <end position="21"/>
    </location>
</feature>
<comment type="caution">
    <text evidence="2">The sequence shown here is derived from an EMBL/GenBank/DDBJ whole genome shotgun (WGS) entry which is preliminary data.</text>
</comment>
<organism evidence="2 3">
    <name type="scientific">Penicillium brevicompactum</name>
    <dbReference type="NCBI Taxonomy" id="5074"/>
    <lineage>
        <taxon>Eukaryota</taxon>
        <taxon>Fungi</taxon>
        <taxon>Dikarya</taxon>
        <taxon>Ascomycota</taxon>
        <taxon>Pezizomycotina</taxon>
        <taxon>Eurotiomycetes</taxon>
        <taxon>Eurotiomycetidae</taxon>
        <taxon>Eurotiales</taxon>
        <taxon>Aspergillaceae</taxon>
        <taxon>Penicillium</taxon>
    </lineage>
</organism>
<proteinExistence type="predicted"/>
<gene>
    <name evidence="2" type="ORF">N7541_000114</name>
</gene>
<feature type="region of interest" description="Disordered" evidence="1">
    <location>
        <begin position="52"/>
        <end position="78"/>
    </location>
</feature>
<reference evidence="2" key="1">
    <citation type="submission" date="2022-12" db="EMBL/GenBank/DDBJ databases">
        <authorList>
            <person name="Petersen C."/>
        </authorList>
    </citation>
    <scope>NUCLEOTIDE SEQUENCE</scope>
    <source>
        <strain evidence="2">IBT 35675</strain>
    </source>
</reference>
<dbReference type="EMBL" id="JAPZBR010000001">
    <property type="protein sequence ID" value="KAJ5366173.1"/>
    <property type="molecule type" value="Genomic_DNA"/>
</dbReference>
<reference evidence="2" key="2">
    <citation type="journal article" date="2023" name="IMA Fungus">
        <title>Comparative genomic study of the Penicillium genus elucidates a diverse pangenome and 15 lateral gene transfer events.</title>
        <authorList>
            <person name="Petersen C."/>
            <person name="Sorensen T."/>
            <person name="Nielsen M.R."/>
            <person name="Sondergaard T.E."/>
            <person name="Sorensen J.L."/>
            <person name="Fitzpatrick D.A."/>
            <person name="Frisvad J.C."/>
            <person name="Nielsen K.L."/>
        </authorList>
    </citation>
    <scope>NUCLEOTIDE SEQUENCE</scope>
    <source>
        <strain evidence="2">IBT 35675</strain>
    </source>
</reference>
<evidence type="ECO:0000256" key="1">
    <source>
        <dbReference type="SAM" id="MobiDB-lite"/>
    </source>
</evidence>